<feature type="compositionally biased region" description="Low complexity" evidence="1">
    <location>
        <begin position="239"/>
        <end position="270"/>
    </location>
</feature>
<feature type="region of interest" description="Disordered" evidence="1">
    <location>
        <begin position="118"/>
        <end position="222"/>
    </location>
</feature>
<feature type="compositionally biased region" description="Low complexity" evidence="1">
    <location>
        <begin position="138"/>
        <end position="153"/>
    </location>
</feature>
<keyword evidence="3" id="KW-1185">Reference proteome</keyword>
<evidence type="ECO:0000256" key="1">
    <source>
        <dbReference type="SAM" id="MobiDB-lite"/>
    </source>
</evidence>
<reference evidence="2 3" key="1">
    <citation type="journal article" date="2013" name="Curr. Biol.">
        <title>The Genome of the Foraminiferan Reticulomyxa filosa.</title>
        <authorList>
            <person name="Glockner G."/>
            <person name="Hulsmann N."/>
            <person name="Schleicher M."/>
            <person name="Noegel A.A."/>
            <person name="Eichinger L."/>
            <person name="Gallinger C."/>
            <person name="Pawlowski J."/>
            <person name="Sierra R."/>
            <person name="Euteneuer U."/>
            <person name="Pillet L."/>
            <person name="Moustafa A."/>
            <person name="Platzer M."/>
            <person name="Groth M."/>
            <person name="Szafranski K."/>
            <person name="Schliwa M."/>
        </authorList>
    </citation>
    <scope>NUCLEOTIDE SEQUENCE [LARGE SCALE GENOMIC DNA]</scope>
</reference>
<accession>X6MGM9</accession>
<feature type="compositionally biased region" description="Low complexity" evidence="1">
    <location>
        <begin position="451"/>
        <end position="465"/>
    </location>
</feature>
<evidence type="ECO:0000313" key="2">
    <source>
        <dbReference type="EMBL" id="ETO13173.1"/>
    </source>
</evidence>
<dbReference type="AlphaFoldDB" id="X6MGM9"/>
<feature type="compositionally biased region" description="Basic and acidic residues" evidence="1">
    <location>
        <begin position="175"/>
        <end position="192"/>
    </location>
</feature>
<sequence>QWEKKEHWVDDDCRPQHLPELMYIMDAQTEYLPLRDESWEEKKPLWHCVITQKMMEVLKMTSSNELKVQMLFHAIRGLYEENILKVNFNGYRKHIHKQAQEAVKIILEKKESKKSLFTDSASSSSSSLTSLVNKDKVSTPTATTITTTNSITNGDKAVSKKSTQDASHVQTPKGNSEKIKSPLADAKSKGNESTKTLSSPSSSLPSSSPSSATPKVLPQKGKGWHCLEKKFLSKKNDINTDNSNSNNNNNNNNNNSNNNNNTNNTTSNNNMKSQSIEDSKLSTPHRSSTLELPKSPLSNVNGNAKVNSITPTAITPRMMTNVSPKTPITPKKGIATPRSNRKSNVETTKESASGGSKKRTQEGSTKTMEETKVMTKQSDIVTTAAVNTNIKLTKKESNKDKEIKKMQPMDLPISPISPISLISPLGPKRVGISKKTPQAKKVKQKEQEQIDNNTNANANDNGNKGNTKKQKDVAREEPETETETEPEQEQEPETETDADVSAESYTETDTNKKRMKED</sequence>
<organism evidence="2 3">
    <name type="scientific">Reticulomyxa filosa</name>
    <dbReference type="NCBI Taxonomy" id="46433"/>
    <lineage>
        <taxon>Eukaryota</taxon>
        <taxon>Sar</taxon>
        <taxon>Rhizaria</taxon>
        <taxon>Retaria</taxon>
        <taxon>Foraminifera</taxon>
        <taxon>Monothalamids</taxon>
        <taxon>Reticulomyxidae</taxon>
        <taxon>Reticulomyxa</taxon>
    </lineage>
</organism>
<dbReference type="Proteomes" id="UP000023152">
    <property type="component" value="Unassembled WGS sequence"/>
</dbReference>
<feature type="compositionally biased region" description="Low complexity" evidence="1">
    <location>
        <begin position="411"/>
        <end position="425"/>
    </location>
</feature>
<dbReference type="EMBL" id="ASPP01020784">
    <property type="protein sequence ID" value="ETO13173.1"/>
    <property type="molecule type" value="Genomic_DNA"/>
</dbReference>
<evidence type="ECO:0000313" key="3">
    <source>
        <dbReference type="Proteomes" id="UP000023152"/>
    </source>
</evidence>
<feature type="compositionally biased region" description="Basic and acidic residues" evidence="1">
    <location>
        <begin position="393"/>
        <end position="407"/>
    </location>
</feature>
<feature type="compositionally biased region" description="Acidic residues" evidence="1">
    <location>
        <begin position="478"/>
        <end position="500"/>
    </location>
</feature>
<dbReference type="OMA" id="ERIMFEL"/>
<feature type="region of interest" description="Disordered" evidence="1">
    <location>
        <begin position="392"/>
        <end position="518"/>
    </location>
</feature>
<feature type="compositionally biased region" description="Polar residues" evidence="1">
    <location>
        <begin position="160"/>
        <end position="174"/>
    </location>
</feature>
<feature type="compositionally biased region" description="Low complexity" evidence="1">
    <location>
        <begin position="118"/>
        <end position="131"/>
    </location>
</feature>
<proteinExistence type="predicted"/>
<feature type="compositionally biased region" description="Basic and acidic residues" evidence="1">
    <location>
        <begin position="509"/>
        <end position="518"/>
    </location>
</feature>
<feature type="compositionally biased region" description="Low complexity" evidence="1">
    <location>
        <begin position="197"/>
        <end position="211"/>
    </location>
</feature>
<protein>
    <submittedName>
        <fullName evidence="2">RabGAP/TBC domain-containing protein</fullName>
    </submittedName>
</protein>
<feature type="region of interest" description="Disordered" evidence="1">
    <location>
        <begin position="235"/>
        <end position="375"/>
    </location>
</feature>
<feature type="non-terminal residue" evidence="2">
    <location>
        <position position="1"/>
    </location>
</feature>
<gene>
    <name evidence="2" type="ORF">RFI_24202</name>
</gene>
<feature type="non-terminal residue" evidence="2">
    <location>
        <position position="518"/>
    </location>
</feature>
<name>X6MGM9_RETFI</name>
<comment type="caution">
    <text evidence="2">The sequence shown here is derived from an EMBL/GenBank/DDBJ whole genome shotgun (WGS) entry which is preliminary data.</text>
</comment>
<feature type="compositionally biased region" description="Polar residues" evidence="1">
    <location>
        <begin position="281"/>
        <end position="326"/>
    </location>
</feature>